<dbReference type="Gene3D" id="3.40.50.720">
    <property type="entry name" value="NAD(P)-binding Rossmann-like Domain"/>
    <property type="match status" value="1"/>
</dbReference>
<dbReference type="CDD" id="cd02440">
    <property type="entry name" value="AdoMet_MTases"/>
    <property type="match status" value="1"/>
</dbReference>
<dbReference type="Proteomes" id="UP001596549">
    <property type="component" value="Unassembled WGS sequence"/>
</dbReference>
<dbReference type="RefSeq" id="WP_379750586.1">
    <property type="nucleotide sequence ID" value="NZ_JBHTCP010000049.1"/>
</dbReference>
<name>A0ABW2NUJ9_9BACL</name>
<dbReference type="PANTHER" id="PTHR43861">
    <property type="entry name" value="TRANS-ACONITATE 2-METHYLTRANSFERASE-RELATED"/>
    <property type="match status" value="1"/>
</dbReference>
<proteinExistence type="predicted"/>
<sequence>MSVYNSEQLPLCDLEIYHCSSCRHTQIPTHISQEYYQDYEMGSFWGSSFSRTREQQLERLTRLVPANNRFLDIGCGIGNYLELAKKHFKELCGVEPSISSASVAKQKGFSIINDYMHEGISFDSKFDAISIIEVLEHLEQPVLLFKLAANLLNENGILLVEVPNGQRIVENRLYYNLSTDHIQYFSVNSLATMAYRAGLTIVCVQESLNANLLELYVKKVPKSLDTFSTRRQFELDRITSQIPCNAKLAAWGGGAESACFLAMLEGKIKINCIFDSDEAKHGRSIACIPIVKPTSEAVCEFEIIILFANAHKEQIQDQLISLGFRGKFLTSIDV</sequence>
<evidence type="ECO:0000313" key="2">
    <source>
        <dbReference type="Proteomes" id="UP001596549"/>
    </source>
</evidence>
<keyword evidence="2" id="KW-1185">Reference proteome</keyword>
<keyword evidence="1" id="KW-0489">Methyltransferase</keyword>
<gene>
    <name evidence="1" type="ORF">ACFQPF_15375</name>
</gene>
<dbReference type="EMBL" id="JBHTCP010000049">
    <property type="protein sequence ID" value="MFC7373020.1"/>
    <property type="molecule type" value="Genomic_DNA"/>
</dbReference>
<evidence type="ECO:0000313" key="1">
    <source>
        <dbReference type="EMBL" id="MFC7373020.1"/>
    </source>
</evidence>
<dbReference type="GO" id="GO:0032259">
    <property type="term" value="P:methylation"/>
    <property type="evidence" value="ECO:0007669"/>
    <property type="project" value="UniProtKB-KW"/>
</dbReference>
<dbReference type="SUPFAM" id="SSF53335">
    <property type="entry name" value="S-adenosyl-L-methionine-dependent methyltransferases"/>
    <property type="match status" value="1"/>
</dbReference>
<organism evidence="1 2">
    <name type="scientific">Fictibacillus iocasae</name>
    <dbReference type="NCBI Taxonomy" id="2715437"/>
    <lineage>
        <taxon>Bacteria</taxon>
        <taxon>Bacillati</taxon>
        <taxon>Bacillota</taxon>
        <taxon>Bacilli</taxon>
        <taxon>Bacillales</taxon>
        <taxon>Fictibacillaceae</taxon>
        <taxon>Fictibacillus</taxon>
    </lineage>
</organism>
<dbReference type="Pfam" id="PF13489">
    <property type="entry name" value="Methyltransf_23"/>
    <property type="match status" value="1"/>
</dbReference>
<dbReference type="InterPro" id="IPR029063">
    <property type="entry name" value="SAM-dependent_MTases_sf"/>
</dbReference>
<protein>
    <submittedName>
        <fullName evidence="1">Class I SAM-dependent methyltransferase</fullName>
        <ecNumber evidence="1">2.1.1.-</ecNumber>
    </submittedName>
</protein>
<accession>A0ABW2NUJ9</accession>
<keyword evidence="1" id="KW-0808">Transferase</keyword>
<reference evidence="2" key="1">
    <citation type="journal article" date="2019" name="Int. J. Syst. Evol. Microbiol.">
        <title>The Global Catalogue of Microorganisms (GCM) 10K type strain sequencing project: providing services to taxonomists for standard genome sequencing and annotation.</title>
        <authorList>
            <consortium name="The Broad Institute Genomics Platform"/>
            <consortium name="The Broad Institute Genome Sequencing Center for Infectious Disease"/>
            <person name="Wu L."/>
            <person name="Ma J."/>
        </authorList>
    </citation>
    <scope>NUCLEOTIDE SEQUENCE [LARGE SCALE GENOMIC DNA]</scope>
    <source>
        <strain evidence="2">NBRC 106396</strain>
    </source>
</reference>
<dbReference type="GO" id="GO:0008168">
    <property type="term" value="F:methyltransferase activity"/>
    <property type="evidence" value="ECO:0007669"/>
    <property type="project" value="UniProtKB-KW"/>
</dbReference>
<comment type="caution">
    <text evidence="1">The sequence shown here is derived from an EMBL/GenBank/DDBJ whole genome shotgun (WGS) entry which is preliminary data.</text>
</comment>
<dbReference type="EC" id="2.1.1.-" evidence="1"/>
<dbReference type="Gene3D" id="3.40.50.150">
    <property type="entry name" value="Vaccinia Virus protein VP39"/>
    <property type="match status" value="1"/>
</dbReference>